<reference evidence="1 2" key="1">
    <citation type="journal article" date="2016" name="Nat. Microbiol.">
        <title>The Mouse Intestinal Bacterial Collection (miBC) provides host-specific insight into cultured diversity and functional potential of the gut microbiota.</title>
        <authorList>
            <person name="Lagkouvardos I."/>
            <person name="Pukall R."/>
            <person name="Abt B."/>
            <person name="Foesel B.U."/>
            <person name="Meier-Kolthoff J.P."/>
            <person name="Kumar N."/>
            <person name="Bresciani A."/>
            <person name="Martinez I."/>
            <person name="Just S."/>
            <person name="Ziegler C."/>
            <person name="Brugiroux S."/>
            <person name="Garzetti D."/>
            <person name="Wenning M."/>
            <person name="Bui T.P."/>
            <person name="Wang J."/>
            <person name="Hugenholtz F."/>
            <person name="Plugge C.M."/>
            <person name="Peterson D.A."/>
            <person name="Hornef M.W."/>
            <person name="Baines J.F."/>
            <person name="Smidt H."/>
            <person name="Walter J."/>
            <person name="Kristiansen K."/>
            <person name="Nielsen H.B."/>
            <person name="Haller D."/>
            <person name="Overmann J."/>
            <person name="Stecher B."/>
            <person name="Clavel T."/>
        </authorList>
    </citation>
    <scope>NUCLEOTIDE SEQUENCE [LARGE SCALE GENOMIC DNA]</scope>
    <source>
        <strain evidence="1 2">DSM 28560</strain>
    </source>
</reference>
<evidence type="ECO:0000313" key="2">
    <source>
        <dbReference type="Proteomes" id="UP000295710"/>
    </source>
</evidence>
<dbReference type="Proteomes" id="UP000295710">
    <property type="component" value="Unassembled WGS sequence"/>
</dbReference>
<dbReference type="RefSeq" id="WP_132276965.1">
    <property type="nucleotide sequence ID" value="NZ_JAOBST010000010.1"/>
</dbReference>
<sequence length="96" mass="11660">MKLNMEEKKILYAFGCGNLENTVRRLKWITAMTVDTKAKRRVLCLARKLDSKNVREWYPCFYRRLRLEMERYFEAKKYIHVVETSTDWEDLYGKAV</sequence>
<comment type="caution">
    <text evidence="1">The sequence shown here is derived from an EMBL/GenBank/DDBJ whole genome shotgun (WGS) entry which is preliminary data.</text>
</comment>
<proteinExistence type="predicted"/>
<gene>
    <name evidence="1" type="ORF">E1963_08065</name>
</gene>
<keyword evidence="2" id="KW-1185">Reference proteome</keyword>
<protein>
    <submittedName>
        <fullName evidence="1">Uncharacterized protein</fullName>
    </submittedName>
</protein>
<name>A0A4R4FEU0_9FIRM</name>
<evidence type="ECO:0000313" key="1">
    <source>
        <dbReference type="EMBL" id="TDA22172.1"/>
    </source>
</evidence>
<organism evidence="1 2">
    <name type="scientific">Extibacter muris</name>
    <dbReference type="NCBI Taxonomy" id="1796622"/>
    <lineage>
        <taxon>Bacteria</taxon>
        <taxon>Bacillati</taxon>
        <taxon>Bacillota</taxon>
        <taxon>Clostridia</taxon>
        <taxon>Lachnospirales</taxon>
        <taxon>Lachnospiraceae</taxon>
        <taxon>Extibacter</taxon>
    </lineage>
</organism>
<dbReference type="AlphaFoldDB" id="A0A4R4FEU0"/>
<accession>A0A4R4FEU0</accession>
<dbReference type="EMBL" id="SMMX01000005">
    <property type="protein sequence ID" value="TDA22172.1"/>
    <property type="molecule type" value="Genomic_DNA"/>
</dbReference>